<dbReference type="CDD" id="cd01878">
    <property type="entry name" value="HflX"/>
    <property type="match status" value="1"/>
</dbReference>
<dbReference type="FunFam" id="3.40.50.11060:FF:000001">
    <property type="entry name" value="GTPase HflX"/>
    <property type="match status" value="1"/>
</dbReference>
<dbReference type="GO" id="GO:0005737">
    <property type="term" value="C:cytoplasm"/>
    <property type="evidence" value="ECO:0007669"/>
    <property type="project" value="UniProtKB-SubCell"/>
</dbReference>
<dbReference type="InterPro" id="IPR042108">
    <property type="entry name" value="GTPase_HflX_N_sf"/>
</dbReference>
<evidence type="ECO:0000313" key="8">
    <source>
        <dbReference type="EMBL" id="SUZ78434.1"/>
    </source>
</evidence>
<feature type="domain" description="Hflx-type G" evidence="7">
    <location>
        <begin position="199"/>
        <end position="369"/>
    </location>
</feature>
<evidence type="ECO:0000259" key="7">
    <source>
        <dbReference type="PROSITE" id="PS51705"/>
    </source>
</evidence>
<organism evidence="8">
    <name type="scientific">marine metagenome</name>
    <dbReference type="NCBI Taxonomy" id="408172"/>
    <lineage>
        <taxon>unclassified sequences</taxon>
        <taxon>metagenomes</taxon>
        <taxon>ecological metagenomes</taxon>
    </lineage>
</organism>
<evidence type="ECO:0000256" key="4">
    <source>
        <dbReference type="ARBA" id="ARBA00022741"/>
    </source>
</evidence>
<evidence type="ECO:0000256" key="6">
    <source>
        <dbReference type="ARBA" id="ARBA00023134"/>
    </source>
</evidence>
<dbReference type="Pfam" id="PF13167">
    <property type="entry name" value="GTP-bdg_N"/>
    <property type="match status" value="1"/>
</dbReference>
<dbReference type="Pfam" id="PF01926">
    <property type="entry name" value="MMR_HSR1"/>
    <property type="match status" value="1"/>
</dbReference>
<dbReference type="InterPro" id="IPR006073">
    <property type="entry name" value="GTP-bd"/>
</dbReference>
<proteinExistence type="inferred from homology"/>
<dbReference type="EMBL" id="UINC01001353">
    <property type="protein sequence ID" value="SUZ78434.1"/>
    <property type="molecule type" value="Genomic_DNA"/>
</dbReference>
<dbReference type="NCBIfam" id="TIGR03156">
    <property type="entry name" value="GTP_HflX"/>
    <property type="match status" value="1"/>
</dbReference>
<evidence type="ECO:0000256" key="2">
    <source>
        <dbReference type="ARBA" id="ARBA00022490"/>
    </source>
</evidence>
<dbReference type="PIRSF" id="PIRSF006809">
    <property type="entry name" value="GTP-binding_hflX_prd"/>
    <property type="match status" value="1"/>
</dbReference>
<keyword evidence="2" id="KW-0963">Cytoplasm</keyword>
<evidence type="ECO:0000256" key="3">
    <source>
        <dbReference type="ARBA" id="ARBA00022723"/>
    </source>
</evidence>
<dbReference type="Gene3D" id="6.10.250.2860">
    <property type="match status" value="1"/>
</dbReference>
<dbReference type="PROSITE" id="PS51705">
    <property type="entry name" value="G_HFLX"/>
    <property type="match status" value="1"/>
</dbReference>
<dbReference type="Gene3D" id="3.40.50.300">
    <property type="entry name" value="P-loop containing nucleotide triphosphate hydrolases"/>
    <property type="match status" value="1"/>
</dbReference>
<name>A0A381QHT9_9ZZZZ</name>
<dbReference type="InterPro" id="IPR027417">
    <property type="entry name" value="P-loop_NTPase"/>
</dbReference>
<sequence>MIDNRAVVERVVLVGAPLKTLHEGVAEEHLEELTRLTDTAGGQVVDVVRQRLDAPHPRFYIGRGKADELRECVAAAEADLVIFDDELTPAQGKALEDLIGVRVLDRAELILDIFATRARTGEAKMQVELAQLQYLLPRLKRMWTHLSRIRGGVGLRGPGETQLETDRRMISRRIADLRKKLESVIQARAIQRQSREGNFRVAFVGYTNAGKSSLLRALSDSDLFVEDRLFATLDSSTRSVDLGEGFEALVTDTVGFIRKLPHHLVASFRSTLAEAREADLLAHVIDTSHACWEEQKHVVEDVLEDLDLGDRPQVLIFNKIDRLTHAEEEALSRRIRAFNTTPAVFLSALRPDTLEPIRTLFKARIRAGLRHLSVRVGAGDGETLAMLYREGEVLNQIEHGDVLELEIRVPLSFAGRLLQRLGVELARDHELPA</sequence>
<keyword evidence="3" id="KW-0479">Metal-binding</keyword>
<dbReference type="InterPro" id="IPR016496">
    <property type="entry name" value="GTPase_HflX"/>
</dbReference>
<protein>
    <recommendedName>
        <fullName evidence="7">Hflx-type G domain-containing protein</fullName>
    </recommendedName>
</protein>
<dbReference type="PRINTS" id="PR00326">
    <property type="entry name" value="GTP1OBG"/>
</dbReference>
<dbReference type="GO" id="GO:0043022">
    <property type="term" value="F:ribosome binding"/>
    <property type="evidence" value="ECO:0007669"/>
    <property type="project" value="TreeGrafter"/>
</dbReference>
<accession>A0A381QHT9</accession>
<evidence type="ECO:0000256" key="1">
    <source>
        <dbReference type="ARBA" id="ARBA00004496"/>
    </source>
</evidence>
<dbReference type="GO" id="GO:0005525">
    <property type="term" value="F:GTP binding"/>
    <property type="evidence" value="ECO:0007669"/>
    <property type="project" value="UniProtKB-KW"/>
</dbReference>
<keyword evidence="6" id="KW-0342">GTP-binding</keyword>
<dbReference type="SUPFAM" id="SSF52540">
    <property type="entry name" value="P-loop containing nucleoside triphosphate hydrolases"/>
    <property type="match status" value="1"/>
</dbReference>
<dbReference type="InterPro" id="IPR030394">
    <property type="entry name" value="G_HFLX_dom"/>
</dbReference>
<evidence type="ECO:0000256" key="5">
    <source>
        <dbReference type="ARBA" id="ARBA00022842"/>
    </source>
</evidence>
<gene>
    <name evidence="8" type="ORF">METZ01_LOCUS31288</name>
</gene>
<dbReference type="Pfam" id="PF16360">
    <property type="entry name" value="GTP-bdg_M"/>
    <property type="match status" value="1"/>
</dbReference>
<dbReference type="PANTHER" id="PTHR10229">
    <property type="entry name" value="GTP-BINDING PROTEIN HFLX"/>
    <property type="match status" value="1"/>
</dbReference>
<dbReference type="GO" id="GO:0046872">
    <property type="term" value="F:metal ion binding"/>
    <property type="evidence" value="ECO:0007669"/>
    <property type="project" value="UniProtKB-KW"/>
</dbReference>
<keyword evidence="5" id="KW-0460">Magnesium</keyword>
<keyword evidence="4" id="KW-0547">Nucleotide-binding</keyword>
<dbReference type="PANTHER" id="PTHR10229:SF0">
    <property type="entry name" value="GTP-BINDING PROTEIN 6-RELATED"/>
    <property type="match status" value="1"/>
</dbReference>
<dbReference type="InterPro" id="IPR025121">
    <property type="entry name" value="GTPase_HflX_N"/>
</dbReference>
<dbReference type="HAMAP" id="MF_00900">
    <property type="entry name" value="GTPase_HflX"/>
    <property type="match status" value="1"/>
</dbReference>
<dbReference type="AlphaFoldDB" id="A0A381QHT9"/>
<dbReference type="Gene3D" id="3.40.50.11060">
    <property type="entry name" value="GTPase HflX, N-terminal domain"/>
    <property type="match status" value="1"/>
</dbReference>
<dbReference type="InterPro" id="IPR032305">
    <property type="entry name" value="GTP-bd_M"/>
</dbReference>
<reference evidence="8" key="1">
    <citation type="submission" date="2018-05" db="EMBL/GenBank/DDBJ databases">
        <authorList>
            <person name="Lanie J.A."/>
            <person name="Ng W.-L."/>
            <person name="Kazmierczak K.M."/>
            <person name="Andrzejewski T.M."/>
            <person name="Davidsen T.M."/>
            <person name="Wayne K.J."/>
            <person name="Tettelin H."/>
            <person name="Glass J.I."/>
            <person name="Rusch D."/>
            <person name="Podicherti R."/>
            <person name="Tsui H.-C.T."/>
            <person name="Winkler M.E."/>
        </authorList>
    </citation>
    <scope>NUCLEOTIDE SEQUENCE</scope>
</reference>
<comment type="subcellular location">
    <subcellularLocation>
        <location evidence="1">Cytoplasm</location>
    </subcellularLocation>
</comment>